<dbReference type="InterPro" id="IPR025404">
    <property type="entry name" value="DUF4130"/>
</dbReference>
<reference evidence="2 3" key="1">
    <citation type="submission" date="2018-11" db="EMBL/GenBank/DDBJ databases">
        <title>Genome sequencing of Paenibacillus sp. KCOM 3021 (= ChDC PVNT-B20).</title>
        <authorList>
            <person name="Kook J.-K."/>
            <person name="Park S.-N."/>
            <person name="Lim Y.K."/>
        </authorList>
    </citation>
    <scope>NUCLEOTIDE SEQUENCE [LARGE SCALE GENOMIC DNA]</scope>
    <source>
        <strain evidence="2 3">KCOM 3021</strain>
    </source>
</reference>
<protein>
    <submittedName>
        <fullName evidence="2">DNA metabolism protein</fullName>
    </submittedName>
</protein>
<dbReference type="OrthoDB" id="5290748at2"/>
<gene>
    <name evidence="2" type="ORF">EHV15_16580</name>
</gene>
<feature type="domain" description="DUF4130" evidence="1">
    <location>
        <begin position="88"/>
        <end position="252"/>
    </location>
</feature>
<organism evidence="2 3">
    <name type="scientific">Paenibacillus oralis</name>
    <dbReference type="NCBI Taxonomy" id="2490856"/>
    <lineage>
        <taxon>Bacteria</taxon>
        <taxon>Bacillati</taxon>
        <taxon>Bacillota</taxon>
        <taxon>Bacilli</taxon>
        <taxon>Bacillales</taxon>
        <taxon>Paenibacillaceae</taxon>
        <taxon>Paenibacillus</taxon>
    </lineage>
</organism>
<proteinExistence type="predicted"/>
<evidence type="ECO:0000313" key="3">
    <source>
        <dbReference type="Proteomes" id="UP000267017"/>
    </source>
</evidence>
<dbReference type="EMBL" id="RRCN01000001">
    <property type="protein sequence ID" value="RRJ64356.1"/>
    <property type="molecule type" value="Genomic_DNA"/>
</dbReference>
<dbReference type="Pfam" id="PF13566">
    <property type="entry name" value="DUF4130"/>
    <property type="match status" value="1"/>
</dbReference>
<dbReference type="AlphaFoldDB" id="A0A3P3U3G7"/>
<evidence type="ECO:0000259" key="1">
    <source>
        <dbReference type="Pfam" id="PF13566"/>
    </source>
</evidence>
<dbReference type="Proteomes" id="UP000267017">
    <property type="component" value="Unassembled WGS sequence"/>
</dbReference>
<sequence>MAAWISDAAYAYDGSFDGLLSCVFESYARKEDLVDLRSDADPEYSLFVTRWVETCPEKANRVYAAIGQKISPAAQELVRRGFLTCDPQKDLLIYRFLRLGFKHGRVVMDMLTENTVHRLRKAVRHLNTESHALMGFVRFSIYGEALVSVIEPKNRVLPLLAAHFCDRYRREAFMIYDKTHGQALIHRPEEAGARKAEIVDVDELILPEAGEQELAYRRLWKRFYETVAIRERINPRAQMSHMPKRYWGQLTEMQGERGHGHRTGSPKPKRLQ</sequence>
<name>A0A3P3U3G7_9BACL</name>
<evidence type="ECO:0000313" key="2">
    <source>
        <dbReference type="EMBL" id="RRJ64356.1"/>
    </source>
</evidence>
<dbReference type="NCBIfam" id="TIGR03915">
    <property type="entry name" value="SAM_7_link_chp"/>
    <property type="match status" value="1"/>
</dbReference>
<dbReference type="InterPro" id="IPR023875">
    <property type="entry name" value="DNA_repair_put"/>
</dbReference>
<keyword evidence="3" id="KW-1185">Reference proteome</keyword>
<comment type="caution">
    <text evidence="2">The sequence shown here is derived from an EMBL/GenBank/DDBJ whole genome shotgun (WGS) entry which is preliminary data.</text>
</comment>
<dbReference type="RefSeq" id="WP_128632168.1">
    <property type="nucleotide sequence ID" value="NZ_RRCN01000001.1"/>
</dbReference>
<accession>A0A3P3U3G7</accession>